<name>A0A8S5RZG7_9CAUD</name>
<protein>
    <submittedName>
        <fullName evidence="1">Uncharacterized protein</fullName>
    </submittedName>
</protein>
<sequence>MGKQKIKQGMVVVLDTDIFSEECVILLSRVGNKIKSFYLREYEIIEIDKDEMLENIKKGKWLLRVPDEL</sequence>
<evidence type="ECO:0000313" key="1">
    <source>
        <dbReference type="EMBL" id="DAF44073.1"/>
    </source>
</evidence>
<reference evidence="1" key="1">
    <citation type="journal article" date="2021" name="Proc. Natl. Acad. Sci. U.S.A.">
        <title>A Catalog of Tens of Thousands of Viruses from Human Metagenomes Reveals Hidden Associations with Chronic Diseases.</title>
        <authorList>
            <person name="Tisza M.J."/>
            <person name="Buck C.B."/>
        </authorList>
    </citation>
    <scope>NUCLEOTIDE SEQUENCE</scope>
    <source>
        <strain evidence="1">CtNQV2</strain>
    </source>
</reference>
<organism evidence="1">
    <name type="scientific">Myoviridae sp. ctNQV2</name>
    <dbReference type="NCBI Taxonomy" id="2827683"/>
    <lineage>
        <taxon>Viruses</taxon>
        <taxon>Duplodnaviria</taxon>
        <taxon>Heunggongvirae</taxon>
        <taxon>Uroviricota</taxon>
        <taxon>Caudoviricetes</taxon>
    </lineage>
</organism>
<dbReference type="EMBL" id="BK032510">
    <property type="protein sequence ID" value="DAF44073.1"/>
    <property type="molecule type" value="Genomic_DNA"/>
</dbReference>
<proteinExistence type="predicted"/>
<accession>A0A8S5RZG7</accession>